<keyword evidence="2" id="KW-1185">Reference proteome</keyword>
<evidence type="ECO:0000313" key="2">
    <source>
        <dbReference type="Proteomes" id="UP000037696"/>
    </source>
</evidence>
<dbReference type="OrthoDB" id="4358016at2759"/>
<reference evidence="1 2" key="1">
    <citation type="submission" date="2015-08" db="EMBL/GenBank/DDBJ databases">
        <title>Genome sequencing of Penicillium nordicum.</title>
        <authorList>
            <person name="Nguyen H.D."/>
            <person name="Seifert K.A."/>
        </authorList>
    </citation>
    <scope>NUCLEOTIDE SEQUENCE [LARGE SCALE GENOMIC DNA]</scope>
    <source>
        <strain evidence="1 2">DAOMC 185683</strain>
    </source>
</reference>
<dbReference type="Proteomes" id="UP000037696">
    <property type="component" value="Unassembled WGS sequence"/>
</dbReference>
<name>A0A0N0RXG6_9EURO</name>
<comment type="caution">
    <text evidence="1">The sequence shown here is derived from an EMBL/GenBank/DDBJ whole genome shotgun (WGS) entry which is preliminary data.</text>
</comment>
<gene>
    <name evidence="1" type="ORF">ACN38_g12042</name>
</gene>
<protein>
    <submittedName>
        <fullName evidence="1">Uncharacterized protein</fullName>
    </submittedName>
</protein>
<accession>A0A0N0RXG6</accession>
<dbReference type="AlphaFoldDB" id="A0A0N0RXG6"/>
<proteinExistence type="predicted"/>
<evidence type="ECO:0000313" key="1">
    <source>
        <dbReference type="EMBL" id="KOS37172.1"/>
    </source>
</evidence>
<sequence>MSINSAKITECVNALRDVIPTSLILVGGAAANMQCHRVTQDDGILVRDPAILHDLKNLGDFKLVEGKLHYKSALINFLTIVVETLSYEDVQQAEAVESIQGLRFLKPDFALAAKDAIFWARKLEEAGQQISDACAKLLPVSYYQVIMIRMWMDPEDFQKLVHVGLRKLLLPWEENSAEQCEYYLWFAAESTDPFTVELEDEEDYDDDNDKSA</sequence>
<organism evidence="1 2">
    <name type="scientific">Penicillium nordicum</name>
    <dbReference type="NCBI Taxonomy" id="229535"/>
    <lineage>
        <taxon>Eukaryota</taxon>
        <taxon>Fungi</taxon>
        <taxon>Dikarya</taxon>
        <taxon>Ascomycota</taxon>
        <taxon>Pezizomycotina</taxon>
        <taxon>Eurotiomycetes</taxon>
        <taxon>Eurotiomycetidae</taxon>
        <taxon>Eurotiales</taxon>
        <taxon>Aspergillaceae</taxon>
        <taxon>Penicillium</taxon>
    </lineage>
</organism>
<dbReference type="EMBL" id="LHQQ01000347">
    <property type="protein sequence ID" value="KOS37172.1"/>
    <property type="molecule type" value="Genomic_DNA"/>
</dbReference>